<evidence type="ECO:0000313" key="2">
    <source>
        <dbReference type="EMBL" id="RMB57620.1"/>
    </source>
</evidence>
<feature type="transmembrane region" description="Helical" evidence="1">
    <location>
        <begin position="12"/>
        <end position="31"/>
    </location>
</feature>
<dbReference type="EMBL" id="REFV01000010">
    <property type="protein sequence ID" value="RMB57620.1"/>
    <property type="molecule type" value="Genomic_DNA"/>
</dbReference>
<keyword evidence="3" id="KW-1185">Reference proteome</keyword>
<evidence type="ECO:0000256" key="1">
    <source>
        <dbReference type="SAM" id="Phobius"/>
    </source>
</evidence>
<gene>
    <name evidence="2" type="ORF">EAX61_10930</name>
</gene>
<feature type="transmembrane region" description="Helical" evidence="1">
    <location>
        <begin position="79"/>
        <end position="96"/>
    </location>
</feature>
<reference evidence="2 3" key="1">
    <citation type="submission" date="2018-10" db="EMBL/GenBank/DDBJ databases">
        <title>Dokdonia luteus sp. nov., isolated from sea water.</title>
        <authorList>
            <person name="Zhou L.Y."/>
            <person name="Du Z.J."/>
        </authorList>
    </citation>
    <scope>NUCLEOTIDE SEQUENCE [LARGE SCALE GENOMIC DNA]</scope>
    <source>
        <strain evidence="2 3">SH27</strain>
    </source>
</reference>
<keyword evidence="1" id="KW-0812">Transmembrane</keyword>
<sequence length="135" mass="15350">MEVLPKNARIFQGILGILMITHAGYTVLHYTRFLSDVNKSLISADLESYNILGIFLSLFPFIEFFLGALLILALYIRKTLWCSILLFGLIVAFLALADAYTSLIICSIFFLSLVYLLVNSKGIQRPRFPKDTFYL</sequence>
<evidence type="ECO:0008006" key="4">
    <source>
        <dbReference type="Google" id="ProtNLM"/>
    </source>
</evidence>
<protein>
    <recommendedName>
        <fullName evidence="4">DoxX family membrane protein</fullName>
    </recommendedName>
</protein>
<evidence type="ECO:0000313" key="3">
    <source>
        <dbReference type="Proteomes" id="UP000281985"/>
    </source>
</evidence>
<organism evidence="2 3">
    <name type="scientific">Dokdonia sinensis</name>
    <dbReference type="NCBI Taxonomy" id="2479847"/>
    <lineage>
        <taxon>Bacteria</taxon>
        <taxon>Pseudomonadati</taxon>
        <taxon>Bacteroidota</taxon>
        <taxon>Flavobacteriia</taxon>
        <taxon>Flavobacteriales</taxon>
        <taxon>Flavobacteriaceae</taxon>
        <taxon>Dokdonia</taxon>
    </lineage>
</organism>
<proteinExistence type="predicted"/>
<name>A0A3M0FY06_9FLAO</name>
<feature type="transmembrane region" description="Helical" evidence="1">
    <location>
        <begin position="51"/>
        <end position="72"/>
    </location>
</feature>
<accession>A0A3M0FY06</accession>
<keyword evidence="1" id="KW-1133">Transmembrane helix</keyword>
<keyword evidence="1" id="KW-0472">Membrane</keyword>
<dbReference type="Proteomes" id="UP000281985">
    <property type="component" value="Unassembled WGS sequence"/>
</dbReference>
<dbReference type="AlphaFoldDB" id="A0A3M0FY06"/>
<feature type="transmembrane region" description="Helical" evidence="1">
    <location>
        <begin position="102"/>
        <end position="118"/>
    </location>
</feature>
<comment type="caution">
    <text evidence="2">The sequence shown here is derived from an EMBL/GenBank/DDBJ whole genome shotgun (WGS) entry which is preliminary data.</text>
</comment>